<dbReference type="InterPro" id="IPR003593">
    <property type="entry name" value="AAA+_ATPase"/>
</dbReference>
<dbReference type="OrthoDB" id="9805029at2"/>
<dbReference type="PROSITE" id="PS50893">
    <property type="entry name" value="ABC_TRANSPORTER_2"/>
    <property type="match status" value="1"/>
</dbReference>
<evidence type="ECO:0000259" key="6">
    <source>
        <dbReference type="PROSITE" id="PS50893"/>
    </source>
</evidence>
<dbReference type="GO" id="GO:0005524">
    <property type="term" value="F:ATP binding"/>
    <property type="evidence" value="ECO:0007669"/>
    <property type="project" value="UniProtKB-KW"/>
</dbReference>
<dbReference type="Proteomes" id="UP000239504">
    <property type="component" value="Unassembled WGS sequence"/>
</dbReference>
<evidence type="ECO:0000313" key="8">
    <source>
        <dbReference type="Proteomes" id="UP000239504"/>
    </source>
</evidence>
<evidence type="ECO:0000313" key="7">
    <source>
        <dbReference type="EMBL" id="PQA88047.1"/>
    </source>
</evidence>
<dbReference type="InterPro" id="IPR003439">
    <property type="entry name" value="ABC_transporter-like_ATP-bd"/>
</dbReference>
<dbReference type="InterPro" id="IPR025302">
    <property type="entry name" value="DrrA1/2-like_C"/>
</dbReference>
<comment type="caution">
    <text evidence="7">The sequence shown here is derived from an EMBL/GenBank/DDBJ whole genome shotgun (WGS) entry which is preliminary data.</text>
</comment>
<evidence type="ECO:0000256" key="1">
    <source>
        <dbReference type="ARBA" id="ARBA00005417"/>
    </source>
</evidence>
<dbReference type="EMBL" id="PJCH01000005">
    <property type="protein sequence ID" value="PQA88047.1"/>
    <property type="molecule type" value="Genomic_DNA"/>
</dbReference>
<dbReference type="InterPro" id="IPR027417">
    <property type="entry name" value="P-loop_NTPase"/>
</dbReference>
<evidence type="ECO:0000256" key="5">
    <source>
        <dbReference type="ARBA" id="ARBA00022840"/>
    </source>
</evidence>
<dbReference type="Pfam" id="PF00005">
    <property type="entry name" value="ABC_tran"/>
    <property type="match status" value="1"/>
</dbReference>
<evidence type="ECO:0000256" key="2">
    <source>
        <dbReference type="ARBA" id="ARBA00022448"/>
    </source>
</evidence>
<dbReference type="GO" id="GO:0016887">
    <property type="term" value="F:ATP hydrolysis activity"/>
    <property type="evidence" value="ECO:0007669"/>
    <property type="project" value="InterPro"/>
</dbReference>
<dbReference type="RefSeq" id="WP_104829292.1">
    <property type="nucleotide sequence ID" value="NZ_PJCH01000005.1"/>
</dbReference>
<dbReference type="PROSITE" id="PS00211">
    <property type="entry name" value="ABC_TRANSPORTER_1"/>
    <property type="match status" value="1"/>
</dbReference>
<keyword evidence="4" id="KW-0547">Nucleotide-binding</keyword>
<gene>
    <name evidence="7" type="ORF">CW354_06860</name>
</gene>
<dbReference type="SMART" id="SM00382">
    <property type="entry name" value="AAA"/>
    <property type="match status" value="1"/>
</dbReference>
<comment type="similarity">
    <text evidence="1">Belongs to the ABC transporter superfamily.</text>
</comment>
<dbReference type="Gene3D" id="3.40.50.300">
    <property type="entry name" value="P-loop containing nucleotide triphosphate hydrolases"/>
    <property type="match status" value="1"/>
</dbReference>
<keyword evidence="5 7" id="KW-0067">ATP-binding</keyword>
<reference evidence="7 8" key="1">
    <citation type="submission" date="2017-12" db="EMBL/GenBank/DDBJ databases">
        <authorList>
            <person name="Hurst M.R.H."/>
        </authorList>
    </citation>
    <scope>NUCLEOTIDE SEQUENCE [LARGE SCALE GENOMIC DNA]</scope>
    <source>
        <strain evidence="7 8">SY-3-19</strain>
    </source>
</reference>
<keyword evidence="2" id="KW-0813">Transport</keyword>
<evidence type="ECO:0000256" key="3">
    <source>
        <dbReference type="ARBA" id="ARBA00022458"/>
    </source>
</evidence>
<dbReference type="PANTHER" id="PTHR42711:SF5">
    <property type="entry name" value="ABC TRANSPORTER ATP-BINDING PROTEIN NATA"/>
    <property type="match status" value="1"/>
</dbReference>
<dbReference type="InterPro" id="IPR050763">
    <property type="entry name" value="ABC_transporter_ATP-binding"/>
</dbReference>
<dbReference type="SUPFAM" id="SSF52540">
    <property type="entry name" value="P-loop containing nucleoside triphosphate hydrolases"/>
    <property type="match status" value="1"/>
</dbReference>
<proteinExistence type="inferred from homology"/>
<keyword evidence="3" id="KW-0536">Nodulation</keyword>
<dbReference type="PANTHER" id="PTHR42711">
    <property type="entry name" value="ABC TRANSPORTER ATP-BINDING PROTEIN"/>
    <property type="match status" value="1"/>
</dbReference>
<protein>
    <submittedName>
        <fullName evidence="7">ABC transporter ATP-binding protein</fullName>
    </submittedName>
</protein>
<sequence>MTDHPVQLENITKRYGAFTAVKDLTFSVAKGEIYGFLGPNGAGKTTTLRMMLDIVRPSEGRICVLGSNSAISVRRRIGYLPEERGLYRKMKAAQSIAYFAQLRGLSGRDAKKKAYALLEEFGLEDFARSKNEALSKGMAQKVQLLATIAHEPELLILDEPFSGLDPINQQTLEKLIADQRASGRTIIFSTHVMQHAERLCDRFLIIAEGEKRFEGTLSEARARYGQRLHVRSTAPAAAFEVLPGVEAVRLERNGGEESDYRIELADGADPQDFLRQAVAAGIVLTRFEQAGATLHDIFVDLAGDEASAPAHDQERAFARGAEAAE</sequence>
<dbReference type="InterPro" id="IPR017871">
    <property type="entry name" value="ABC_transporter-like_CS"/>
</dbReference>
<dbReference type="AlphaFoldDB" id="A0A2S7K6C5"/>
<dbReference type="Pfam" id="PF13732">
    <property type="entry name" value="DrrA1-3_C"/>
    <property type="match status" value="1"/>
</dbReference>
<name>A0A2S7K6C5_9PROT</name>
<organism evidence="7 8">
    <name type="scientific">Hyphococcus luteus</name>
    <dbReference type="NCBI Taxonomy" id="2058213"/>
    <lineage>
        <taxon>Bacteria</taxon>
        <taxon>Pseudomonadati</taxon>
        <taxon>Pseudomonadota</taxon>
        <taxon>Alphaproteobacteria</taxon>
        <taxon>Parvularculales</taxon>
        <taxon>Parvularculaceae</taxon>
        <taxon>Hyphococcus</taxon>
    </lineage>
</organism>
<feature type="domain" description="ABC transporter" evidence="6">
    <location>
        <begin position="6"/>
        <end position="233"/>
    </location>
</feature>
<evidence type="ECO:0000256" key="4">
    <source>
        <dbReference type="ARBA" id="ARBA00022741"/>
    </source>
</evidence>
<keyword evidence="8" id="KW-1185">Reference proteome</keyword>
<accession>A0A2S7K6C5</accession>